<proteinExistence type="predicted"/>
<evidence type="ECO:0000313" key="1">
    <source>
        <dbReference type="EMBL" id="CAN80702.1"/>
    </source>
</evidence>
<dbReference type="AlphaFoldDB" id="A5B247"/>
<organism evidence="1">
    <name type="scientific">Vitis vinifera</name>
    <name type="common">Grape</name>
    <dbReference type="NCBI Taxonomy" id="29760"/>
    <lineage>
        <taxon>Eukaryota</taxon>
        <taxon>Viridiplantae</taxon>
        <taxon>Streptophyta</taxon>
        <taxon>Embryophyta</taxon>
        <taxon>Tracheophyta</taxon>
        <taxon>Spermatophyta</taxon>
        <taxon>Magnoliopsida</taxon>
        <taxon>eudicotyledons</taxon>
        <taxon>Gunneridae</taxon>
        <taxon>Pentapetalae</taxon>
        <taxon>rosids</taxon>
        <taxon>Vitales</taxon>
        <taxon>Vitaceae</taxon>
        <taxon>Viteae</taxon>
        <taxon>Vitis</taxon>
    </lineage>
</organism>
<protein>
    <submittedName>
        <fullName evidence="1">Uncharacterized protein</fullName>
    </submittedName>
</protein>
<gene>
    <name evidence="1" type="ORF">VITISV_011629</name>
</gene>
<accession>A5B247</accession>
<dbReference type="EMBL" id="AM443951">
    <property type="protein sequence ID" value="CAN80702.1"/>
    <property type="molecule type" value="Genomic_DNA"/>
</dbReference>
<sequence>MSGSFRRTLWHCTKWLRNSPGKHYQKIRIRLTGEIETPSSPIRRQALDVKYPDGMSAQNFRCDTSGWNGGALPYPDSLMEKHMALTIITPGR</sequence>
<reference evidence="1" key="1">
    <citation type="journal article" date="2007" name="PLoS ONE">
        <title>The first genome sequence of an elite grapevine cultivar (Pinot noir Vitis vinifera L.): coping with a highly heterozygous genome.</title>
        <authorList>
            <person name="Velasco R."/>
            <person name="Zharkikh A."/>
            <person name="Troggio M."/>
            <person name="Cartwright D.A."/>
            <person name="Cestaro A."/>
            <person name="Pruss D."/>
            <person name="Pindo M."/>
            <person name="FitzGerald L.M."/>
            <person name="Vezzulli S."/>
            <person name="Reid J."/>
            <person name="Malacarne G."/>
            <person name="Iliev D."/>
            <person name="Coppola G."/>
            <person name="Wardell B."/>
            <person name="Micheletti D."/>
            <person name="Macalma T."/>
            <person name="Facci M."/>
            <person name="Mitchell J.T."/>
            <person name="Perazzolli M."/>
            <person name="Eldredge G."/>
            <person name="Gatto P."/>
            <person name="Oyzerski R."/>
            <person name="Moretto M."/>
            <person name="Gutin N."/>
            <person name="Stefanini M."/>
            <person name="Chen Y."/>
            <person name="Segala C."/>
            <person name="Davenport C."/>
            <person name="Dematte L."/>
            <person name="Mraz A."/>
            <person name="Battilana J."/>
            <person name="Stormo K."/>
            <person name="Costa F."/>
            <person name="Tao Q."/>
            <person name="Si-Ammour A."/>
            <person name="Harkins T."/>
            <person name="Lackey A."/>
            <person name="Perbost C."/>
            <person name="Taillon B."/>
            <person name="Stella A."/>
            <person name="Solovyev V."/>
            <person name="Fawcett J.A."/>
            <person name="Sterck L."/>
            <person name="Vandepoele K."/>
            <person name="Grando S.M."/>
            <person name="Toppo S."/>
            <person name="Moser C."/>
            <person name="Lanchbury J."/>
            <person name="Bogden R."/>
            <person name="Skolnick M."/>
            <person name="Sgaramella V."/>
            <person name="Bhatnagar S.K."/>
            <person name="Fontana P."/>
            <person name="Gutin A."/>
            <person name="Van de Peer Y."/>
            <person name="Salamini F."/>
            <person name="Viola R."/>
        </authorList>
    </citation>
    <scope>NUCLEOTIDE SEQUENCE</scope>
</reference>
<name>A5B247_VITVI</name>